<dbReference type="EMBL" id="KT361654">
    <property type="protein sequence ID" value="ALA12676.1"/>
    <property type="molecule type" value="Genomic_DNA"/>
</dbReference>
<dbReference type="RefSeq" id="YP_009196125.1">
    <property type="nucleotide sequence ID" value="NC_028767.1"/>
</dbReference>
<evidence type="ECO:0000313" key="2">
    <source>
        <dbReference type="Proteomes" id="UP000201675"/>
    </source>
</evidence>
<organism evidence="1 2">
    <name type="scientific">Paenibacillus phage Vegas</name>
    <dbReference type="NCBI Taxonomy" id="1636261"/>
    <lineage>
        <taxon>Viruses</taxon>
        <taxon>Duplodnaviria</taxon>
        <taxon>Heunggongvirae</taxon>
        <taxon>Uroviricota</taxon>
        <taxon>Caudoviricetes</taxon>
        <taxon>Gochnauervirinae</taxon>
        <taxon>Vegasvirus</taxon>
        <taxon>Vegasvirus vegas</taxon>
    </lineage>
</organism>
<dbReference type="OrthoDB" id="35633at10239"/>
<evidence type="ECO:0000313" key="1">
    <source>
        <dbReference type="EMBL" id="ALA12676.1"/>
    </source>
</evidence>
<sequence>MTTAYKADQSRGKSALQIAEILNNCELLLRLEIEDLGSKIVLHIITDSATVQYVEVTRDGMLSFLRKLREYVIRKGDIDELLEEVQYLEE</sequence>
<dbReference type="KEGG" id="vg:26623348"/>
<dbReference type="GeneID" id="26623348"/>
<proteinExistence type="predicted"/>
<protein>
    <submittedName>
        <fullName evidence="1">Uncharacterized protein</fullName>
    </submittedName>
</protein>
<name>A0A0K2CZA2_9CAUD</name>
<accession>A0A0K2CZA2</accession>
<gene>
    <name evidence="1" type="ORF">VEGAS_26</name>
</gene>
<reference evidence="1 2" key="1">
    <citation type="journal article" date="2015" name="Genome Announc.">
        <title>Complete Genome Sequences of Nine Phages Capable of Infecting Paenibacillus larvae, the Causative Agent of American Foulbrood Disease in Honeybees.</title>
        <authorList>
            <person name="Tsourkas P.K."/>
            <person name="Yost D.G."/>
            <person name="Krohn A."/>
            <person name="LeBlanc L."/>
            <person name="Zhang A."/>
            <person name="Stamereilers C."/>
            <person name="Amy P.S."/>
        </authorList>
    </citation>
    <scope>NUCLEOTIDE SEQUENCE [LARGE SCALE GENOMIC DNA]</scope>
</reference>
<keyword evidence="2" id="KW-1185">Reference proteome</keyword>
<dbReference type="Proteomes" id="UP000201675">
    <property type="component" value="Segment"/>
</dbReference>